<dbReference type="Proteomes" id="UP001153076">
    <property type="component" value="Unassembled WGS sequence"/>
</dbReference>
<name>A0A9Q1KNA6_9CARY</name>
<dbReference type="PANTHER" id="PTHR33499:SF40">
    <property type="entry name" value="TRANSPOSASE-ASSOCIATED DOMAIN-CONTAINING PROTEIN"/>
    <property type="match status" value="1"/>
</dbReference>
<dbReference type="AlphaFoldDB" id="A0A9Q1KNA6"/>
<accession>A0A9Q1KNA6</accession>
<protein>
    <submittedName>
        <fullName evidence="1">Uncharacterized protein</fullName>
    </submittedName>
</protein>
<reference evidence="1" key="1">
    <citation type="submission" date="2022-04" db="EMBL/GenBank/DDBJ databases">
        <title>Carnegiea gigantea Genome sequencing and assembly v2.</title>
        <authorList>
            <person name="Copetti D."/>
            <person name="Sanderson M.J."/>
            <person name="Burquez A."/>
            <person name="Wojciechowski M.F."/>
        </authorList>
    </citation>
    <scope>NUCLEOTIDE SEQUENCE</scope>
    <source>
        <strain evidence="1">SGP5-SGP5p</strain>
        <tissue evidence="1">Aerial part</tissue>
    </source>
</reference>
<organism evidence="1 2">
    <name type="scientific">Carnegiea gigantea</name>
    <dbReference type="NCBI Taxonomy" id="171969"/>
    <lineage>
        <taxon>Eukaryota</taxon>
        <taxon>Viridiplantae</taxon>
        <taxon>Streptophyta</taxon>
        <taxon>Embryophyta</taxon>
        <taxon>Tracheophyta</taxon>
        <taxon>Spermatophyta</taxon>
        <taxon>Magnoliopsida</taxon>
        <taxon>eudicotyledons</taxon>
        <taxon>Gunneridae</taxon>
        <taxon>Pentapetalae</taxon>
        <taxon>Caryophyllales</taxon>
        <taxon>Cactineae</taxon>
        <taxon>Cactaceae</taxon>
        <taxon>Cactoideae</taxon>
        <taxon>Echinocereeae</taxon>
        <taxon>Carnegiea</taxon>
    </lineage>
</organism>
<sequence>MVHVGINGLGQKISKAHFCTPRHTWHESITRLEVVISSTFLISILTMALVHEEENVSYAVGEKDTPSLNLQNDSDFNAGVNEDDHLTPLERQRSTDKSVCTPSPNEEVGENHNFIIRHMGILVKDRTMCLVRVHSWNDIDESAKEHTWAVVKDKFNGKDFELDREGTLRRMKRLWHYWRPKDVRGPLPSRAALQAMLWEKEKENIALHRRMDDMENAHKNNMDKQEDQVRMLANLVMANQQTSGANPGSGQDDV</sequence>
<evidence type="ECO:0000313" key="2">
    <source>
        <dbReference type="Proteomes" id="UP001153076"/>
    </source>
</evidence>
<keyword evidence="2" id="KW-1185">Reference proteome</keyword>
<proteinExistence type="predicted"/>
<dbReference type="PANTHER" id="PTHR33499">
    <property type="entry name" value="OS12G0282400 PROTEIN-RELATED"/>
    <property type="match status" value="1"/>
</dbReference>
<dbReference type="EMBL" id="JAKOGI010000067">
    <property type="protein sequence ID" value="KAJ8445944.1"/>
    <property type="molecule type" value="Genomic_DNA"/>
</dbReference>
<gene>
    <name evidence="1" type="ORF">Cgig2_003820</name>
</gene>
<evidence type="ECO:0000313" key="1">
    <source>
        <dbReference type="EMBL" id="KAJ8445944.1"/>
    </source>
</evidence>
<comment type="caution">
    <text evidence="1">The sequence shown here is derived from an EMBL/GenBank/DDBJ whole genome shotgun (WGS) entry which is preliminary data.</text>
</comment>